<sequence>MTPGTDPFPWRCPLVMEPVECRQKRALLRELSSRRRSLYHEIVTGPRGRVGEPAVSLARNSDEDAVALCAGRLVHPQQGLWGNTLIIIIS</sequence>
<name>A0A4Y2BI75_ARAVE</name>
<evidence type="ECO:0000313" key="1">
    <source>
        <dbReference type="EMBL" id="GBL91427.1"/>
    </source>
</evidence>
<comment type="caution">
    <text evidence="1">The sequence shown here is derived from an EMBL/GenBank/DDBJ whole genome shotgun (WGS) entry which is preliminary data.</text>
</comment>
<dbReference type="AlphaFoldDB" id="A0A4Y2BI75"/>
<dbReference type="Proteomes" id="UP000499080">
    <property type="component" value="Unassembled WGS sequence"/>
</dbReference>
<reference evidence="1 2" key="1">
    <citation type="journal article" date="2019" name="Sci. Rep.">
        <title>Orb-weaving spider Araneus ventricosus genome elucidates the spidroin gene catalogue.</title>
        <authorList>
            <person name="Kono N."/>
            <person name="Nakamura H."/>
            <person name="Ohtoshi R."/>
            <person name="Moran D.A.P."/>
            <person name="Shinohara A."/>
            <person name="Yoshida Y."/>
            <person name="Fujiwara M."/>
            <person name="Mori M."/>
            <person name="Tomita M."/>
            <person name="Arakawa K."/>
        </authorList>
    </citation>
    <scope>NUCLEOTIDE SEQUENCE [LARGE SCALE GENOMIC DNA]</scope>
</reference>
<dbReference type="EMBL" id="BGPR01000079">
    <property type="protein sequence ID" value="GBL91427.1"/>
    <property type="molecule type" value="Genomic_DNA"/>
</dbReference>
<evidence type="ECO:0000313" key="2">
    <source>
        <dbReference type="Proteomes" id="UP000499080"/>
    </source>
</evidence>
<protein>
    <submittedName>
        <fullName evidence="1">Uncharacterized protein</fullName>
    </submittedName>
</protein>
<organism evidence="1 2">
    <name type="scientific">Araneus ventricosus</name>
    <name type="common">Orbweaver spider</name>
    <name type="synonym">Epeira ventricosa</name>
    <dbReference type="NCBI Taxonomy" id="182803"/>
    <lineage>
        <taxon>Eukaryota</taxon>
        <taxon>Metazoa</taxon>
        <taxon>Ecdysozoa</taxon>
        <taxon>Arthropoda</taxon>
        <taxon>Chelicerata</taxon>
        <taxon>Arachnida</taxon>
        <taxon>Araneae</taxon>
        <taxon>Araneomorphae</taxon>
        <taxon>Entelegynae</taxon>
        <taxon>Araneoidea</taxon>
        <taxon>Araneidae</taxon>
        <taxon>Araneus</taxon>
    </lineage>
</organism>
<keyword evidence="2" id="KW-1185">Reference proteome</keyword>
<proteinExistence type="predicted"/>
<gene>
    <name evidence="1" type="ORF">AVEN_136926_1</name>
</gene>
<accession>A0A4Y2BI75</accession>